<protein>
    <recommendedName>
        <fullName evidence="8">IclR family transcriptional regulator</fullName>
    </recommendedName>
</protein>
<evidence type="ECO:0000313" key="6">
    <source>
        <dbReference type="EMBL" id="CDX35390.1"/>
    </source>
</evidence>
<organism evidence="6 7">
    <name type="scientific">Mesorhizobium plurifarium</name>
    <dbReference type="NCBI Taxonomy" id="69974"/>
    <lineage>
        <taxon>Bacteria</taxon>
        <taxon>Pseudomonadati</taxon>
        <taxon>Pseudomonadota</taxon>
        <taxon>Alphaproteobacteria</taxon>
        <taxon>Hyphomicrobiales</taxon>
        <taxon>Phyllobacteriaceae</taxon>
        <taxon>Mesorhizobium</taxon>
    </lineage>
</organism>
<dbReference type="GO" id="GO:0045892">
    <property type="term" value="P:negative regulation of DNA-templated transcription"/>
    <property type="evidence" value="ECO:0007669"/>
    <property type="project" value="TreeGrafter"/>
</dbReference>
<dbReference type="PROSITE" id="PS51078">
    <property type="entry name" value="ICLR_ED"/>
    <property type="match status" value="1"/>
</dbReference>
<dbReference type="EMBL" id="CCNB01000012">
    <property type="protein sequence ID" value="CDX35390.1"/>
    <property type="molecule type" value="Genomic_DNA"/>
</dbReference>
<dbReference type="PANTHER" id="PTHR30136">
    <property type="entry name" value="HELIX-TURN-HELIX TRANSCRIPTIONAL REGULATOR, ICLR FAMILY"/>
    <property type="match status" value="1"/>
</dbReference>
<dbReference type="InterPro" id="IPR029016">
    <property type="entry name" value="GAF-like_dom_sf"/>
</dbReference>
<dbReference type="InterPro" id="IPR036390">
    <property type="entry name" value="WH_DNA-bd_sf"/>
</dbReference>
<dbReference type="GO" id="GO:0003700">
    <property type="term" value="F:DNA-binding transcription factor activity"/>
    <property type="evidence" value="ECO:0007669"/>
    <property type="project" value="TreeGrafter"/>
</dbReference>
<name>A0A090EUW7_MESPL</name>
<feature type="domain" description="HTH iclR-type" evidence="4">
    <location>
        <begin position="18"/>
        <end position="79"/>
    </location>
</feature>
<accession>A0A090EUW7</accession>
<dbReference type="GO" id="GO:0003677">
    <property type="term" value="F:DNA binding"/>
    <property type="evidence" value="ECO:0007669"/>
    <property type="project" value="UniProtKB-KW"/>
</dbReference>
<dbReference type="InterPro" id="IPR036388">
    <property type="entry name" value="WH-like_DNA-bd_sf"/>
</dbReference>
<dbReference type="GeneID" id="31890361"/>
<keyword evidence="3" id="KW-0804">Transcription</keyword>
<dbReference type="SMART" id="SM00346">
    <property type="entry name" value="HTH_ICLR"/>
    <property type="match status" value="1"/>
</dbReference>
<dbReference type="AlphaFoldDB" id="A0A090EUW7"/>
<dbReference type="PROSITE" id="PS51077">
    <property type="entry name" value="HTH_ICLR"/>
    <property type="match status" value="1"/>
</dbReference>
<dbReference type="PANTHER" id="PTHR30136:SF24">
    <property type="entry name" value="HTH-TYPE TRANSCRIPTIONAL REPRESSOR ALLR"/>
    <property type="match status" value="1"/>
</dbReference>
<dbReference type="SUPFAM" id="SSF46785">
    <property type="entry name" value="Winged helix' DNA-binding domain"/>
    <property type="match status" value="1"/>
</dbReference>
<dbReference type="SUPFAM" id="SSF55781">
    <property type="entry name" value="GAF domain-like"/>
    <property type="match status" value="1"/>
</dbReference>
<reference evidence="6 7" key="1">
    <citation type="submission" date="2014-08" db="EMBL/GenBank/DDBJ databases">
        <authorList>
            <person name="Moulin Lionel"/>
        </authorList>
    </citation>
    <scope>NUCLEOTIDE SEQUENCE [LARGE SCALE GENOMIC DNA]</scope>
</reference>
<dbReference type="InterPro" id="IPR005471">
    <property type="entry name" value="Tscrpt_reg_IclR_N"/>
</dbReference>
<dbReference type="Gene3D" id="3.30.450.40">
    <property type="match status" value="1"/>
</dbReference>
<keyword evidence="2" id="KW-0238">DNA-binding</keyword>
<evidence type="ECO:0000259" key="5">
    <source>
        <dbReference type="PROSITE" id="PS51078"/>
    </source>
</evidence>
<dbReference type="Proteomes" id="UP000046373">
    <property type="component" value="Unassembled WGS sequence"/>
</dbReference>
<sequence>MTDTTHLSSEAASEALSGNTLEKVLGLLGLFTPTRPALTAEKMAAVVGCSMATIYRYVKVLTNAGLLAPAAGGTYVLGARIIELDRQIRLGDPLLAASRDPMVELSRRVGENLLLCSFYGNNVVCIHEEWPDPSYRTSYDRGRPMPLFRGAASKVILANLPPHKLRDLMLKHAEQITSAGLGPNWNAFKSKLRELRKAGYCTAAEEVDPGLAAIAIPLFDGSDQILGSLSITQTLERFKSQPLDKKLALLRETAAKITESLEDQASRFSA</sequence>
<evidence type="ECO:0000256" key="1">
    <source>
        <dbReference type="ARBA" id="ARBA00023015"/>
    </source>
</evidence>
<dbReference type="Gene3D" id="1.10.10.10">
    <property type="entry name" value="Winged helix-like DNA-binding domain superfamily/Winged helix DNA-binding domain"/>
    <property type="match status" value="1"/>
</dbReference>
<keyword evidence="1" id="KW-0805">Transcription regulation</keyword>
<evidence type="ECO:0000256" key="2">
    <source>
        <dbReference type="ARBA" id="ARBA00023125"/>
    </source>
</evidence>
<dbReference type="InterPro" id="IPR050707">
    <property type="entry name" value="HTH_MetabolicPath_Reg"/>
</dbReference>
<gene>
    <name evidence="6" type="ORF">MPLDJ20_20173</name>
</gene>
<dbReference type="Pfam" id="PF09339">
    <property type="entry name" value="HTH_IclR"/>
    <property type="match status" value="1"/>
</dbReference>
<feature type="domain" description="IclR-ED" evidence="5">
    <location>
        <begin position="80"/>
        <end position="263"/>
    </location>
</feature>
<evidence type="ECO:0000313" key="7">
    <source>
        <dbReference type="Proteomes" id="UP000046373"/>
    </source>
</evidence>
<evidence type="ECO:0000259" key="4">
    <source>
        <dbReference type="PROSITE" id="PS51077"/>
    </source>
</evidence>
<dbReference type="Pfam" id="PF01614">
    <property type="entry name" value="IclR_C"/>
    <property type="match status" value="1"/>
</dbReference>
<evidence type="ECO:0008006" key="8">
    <source>
        <dbReference type="Google" id="ProtNLM"/>
    </source>
</evidence>
<proteinExistence type="predicted"/>
<evidence type="ECO:0000256" key="3">
    <source>
        <dbReference type="ARBA" id="ARBA00023163"/>
    </source>
</evidence>
<dbReference type="InterPro" id="IPR014757">
    <property type="entry name" value="Tscrpt_reg_IclR_C"/>
</dbReference>